<dbReference type="OrthoDB" id="629407at2759"/>
<dbReference type="Gene3D" id="3.40.50.620">
    <property type="entry name" value="HUPs"/>
    <property type="match status" value="1"/>
</dbReference>
<feature type="compositionally biased region" description="Basic and acidic residues" evidence="1">
    <location>
        <begin position="48"/>
        <end position="59"/>
    </location>
</feature>
<accession>A0A8X7VZS2</accession>
<sequence length="110" mass="12798">MAESEKKTETEMERKQRKEEKARKKDEKKQKAVEKPKFGQAKSTKPKTLADKKINKDEATPSDTPLGEKKRLSSQMAKWYEWWERSGFFKADAKSTKPKFVILLPPPNVT</sequence>
<evidence type="ECO:0000313" key="3">
    <source>
        <dbReference type="Proteomes" id="UP000886595"/>
    </source>
</evidence>
<name>A0A8X7VZS2_BRACI</name>
<organism evidence="2 3">
    <name type="scientific">Brassica carinata</name>
    <name type="common">Ethiopian mustard</name>
    <name type="synonym">Abyssinian cabbage</name>
    <dbReference type="NCBI Taxonomy" id="52824"/>
    <lineage>
        <taxon>Eukaryota</taxon>
        <taxon>Viridiplantae</taxon>
        <taxon>Streptophyta</taxon>
        <taxon>Embryophyta</taxon>
        <taxon>Tracheophyta</taxon>
        <taxon>Spermatophyta</taxon>
        <taxon>Magnoliopsida</taxon>
        <taxon>eudicotyledons</taxon>
        <taxon>Gunneridae</taxon>
        <taxon>Pentapetalae</taxon>
        <taxon>rosids</taxon>
        <taxon>malvids</taxon>
        <taxon>Brassicales</taxon>
        <taxon>Brassicaceae</taxon>
        <taxon>Brassiceae</taxon>
        <taxon>Brassica</taxon>
    </lineage>
</organism>
<reference evidence="2 3" key="1">
    <citation type="submission" date="2020-02" db="EMBL/GenBank/DDBJ databases">
        <authorList>
            <person name="Ma Q."/>
            <person name="Huang Y."/>
            <person name="Song X."/>
            <person name="Pei D."/>
        </authorList>
    </citation>
    <scope>NUCLEOTIDE SEQUENCE [LARGE SCALE GENOMIC DNA]</scope>
    <source>
        <strain evidence="2">Sxm20200214</strain>
        <tissue evidence="2">Leaf</tissue>
    </source>
</reference>
<gene>
    <name evidence="2" type="ORF">Bca52824_014114</name>
</gene>
<feature type="region of interest" description="Disordered" evidence="1">
    <location>
        <begin position="1"/>
        <end position="73"/>
    </location>
</feature>
<proteinExistence type="predicted"/>
<dbReference type="EMBL" id="JAAMPC010000003">
    <property type="protein sequence ID" value="KAG2320901.1"/>
    <property type="molecule type" value="Genomic_DNA"/>
</dbReference>
<keyword evidence="3" id="KW-1185">Reference proteome</keyword>
<comment type="caution">
    <text evidence="2">The sequence shown here is derived from an EMBL/GenBank/DDBJ whole genome shotgun (WGS) entry which is preliminary data.</text>
</comment>
<evidence type="ECO:0000256" key="1">
    <source>
        <dbReference type="SAM" id="MobiDB-lite"/>
    </source>
</evidence>
<dbReference type="SUPFAM" id="SSF52374">
    <property type="entry name" value="Nucleotidylyl transferase"/>
    <property type="match status" value="1"/>
</dbReference>
<protein>
    <submittedName>
        <fullName evidence="2">Uncharacterized protein</fullName>
    </submittedName>
</protein>
<feature type="compositionally biased region" description="Basic and acidic residues" evidence="1">
    <location>
        <begin position="1"/>
        <end position="37"/>
    </location>
</feature>
<dbReference type="Proteomes" id="UP000886595">
    <property type="component" value="Unassembled WGS sequence"/>
</dbReference>
<evidence type="ECO:0000313" key="2">
    <source>
        <dbReference type="EMBL" id="KAG2320901.1"/>
    </source>
</evidence>
<dbReference type="InterPro" id="IPR014729">
    <property type="entry name" value="Rossmann-like_a/b/a_fold"/>
</dbReference>
<dbReference type="AlphaFoldDB" id="A0A8X7VZS2"/>